<keyword evidence="9" id="KW-0812">Transmembrane</keyword>
<dbReference type="RefSeq" id="XP_040713552.1">
    <property type="nucleotide sequence ID" value="XM_040860694.1"/>
</dbReference>
<sequence>MAAIAASAAAAIAGSLYLDAKYHLRQDWTFIRGKKKVAKLLQKAVQQKRLSPYYFFEKHALQKPNEECIWWREGSFTWAEACCRAHQFAQFFLSQGVKPGDLVALFMENCPDFVFAWLGLWAIGAAPALINHNLTKAALLHCLGISKAPLVLAEGRPELLASIDEVTDELATNGVRVLKLAEVQSDINAMRGDRPNDGLREGVTLRSPFGLFYTSGTTGLPKACSLPAVAAFNHGVSRECGLAIVQKDNERYYDCMPLYHGTGGISGLTQIMTGTTLCLAPKFSASRFWDDVRDSRATWFVYVGETLRYLLAAPPSPRDKDHKVHSIYGNGLRPDVWKQFRDRFGIETIYEFFNSTEGVLSLENRCRGDFRAHSVGHHGLLLRNRYHHAFVPVAIDTDSDEIIRDPKTGFAVRVPYEVGGEILVLQTSPVVAPFVGYHGNKEATEKKLVKDVFRKGDVYCRTGDALRRDSDGRWFFLDRLGDTFRWKGENVSTAEVSEVLGRYPGVLEATVYGVSLPGHDGKAGMAAIYVDPAATPFDYNGLLKHARAHLPKYAVPIFLRQISERSATHNNKQNKVPLKNEGIEPAKVKGDPLLWISYNGKKSTYVPFTEGDLEALHGGRAKL</sequence>
<dbReference type="PANTHER" id="PTHR43107">
    <property type="entry name" value="LONG-CHAIN FATTY ACID TRANSPORT PROTEIN"/>
    <property type="match status" value="1"/>
</dbReference>
<dbReference type="Gene3D" id="3.40.50.12780">
    <property type="entry name" value="N-terminal domain of ligase-like"/>
    <property type="match status" value="1"/>
</dbReference>
<dbReference type="GO" id="GO:0005778">
    <property type="term" value="C:peroxisomal membrane"/>
    <property type="evidence" value="ECO:0007669"/>
    <property type="project" value="UniProtKB-SubCell"/>
</dbReference>
<dbReference type="OrthoDB" id="10253869at2759"/>
<comment type="subcellular location">
    <subcellularLocation>
        <location evidence="3">Cell membrane</location>
        <topology evidence="3">Multi-pass membrane protein</topology>
    </subcellularLocation>
    <subcellularLocation>
        <location evidence="1">Lipid droplet</location>
    </subcellularLocation>
    <subcellularLocation>
        <location evidence="2">Peroxisome membrane</location>
        <topology evidence="2">Multi-pass membrane protein</topology>
    </subcellularLocation>
</comment>
<feature type="domain" description="AMP-binding enzyme C-terminal" evidence="21">
    <location>
        <begin position="495"/>
        <end position="571"/>
    </location>
</feature>
<evidence type="ECO:0000256" key="6">
    <source>
        <dbReference type="ARBA" id="ARBA00022475"/>
    </source>
</evidence>
<dbReference type="InterPro" id="IPR000873">
    <property type="entry name" value="AMP-dep_synth/lig_dom"/>
</dbReference>
<accession>A0A1Y2DS20</accession>
<dbReference type="GO" id="GO:0005811">
    <property type="term" value="C:lipid droplet"/>
    <property type="evidence" value="ECO:0007669"/>
    <property type="project" value="UniProtKB-SubCell"/>
</dbReference>
<keyword evidence="12" id="KW-1133">Transmembrane helix</keyword>
<evidence type="ECO:0000256" key="3">
    <source>
        <dbReference type="ARBA" id="ARBA00004651"/>
    </source>
</evidence>
<keyword evidence="8" id="KW-0551">Lipid droplet</keyword>
<evidence type="ECO:0000256" key="4">
    <source>
        <dbReference type="ARBA" id="ARBA00006432"/>
    </source>
</evidence>
<evidence type="ECO:0000256" key="7">
    <source>
        <dbReference type="ARBA" id="ARBA00022598"/>
    </source>
</evidence>
<evidence type="ECO:0000313" key="23">
    <source>
        <dbReference type="Proteomes" id="UP000193689"/>
    </source>
</evidence>
<dbReference type="InterPro" id="IPR042099">
    <property type="entry name" value="ANL_N_sf"/>
</dbReference>
<proteinExistence type="inferred from homology"/>
<dbReference type="GO" id="GO:0004467">
    <property type="term" value="F:long-chain fatty acid-CoA ligase activity"/>
    <property type="evidence" value="ECO:0007669"/>
    <property type="project" value="TreeGrafter"/>
</dbReference>
<keyword evidence="10" id="KW-0547">Nucleotide-binding</keyword>
<dbReference type="STRING" id="1141098.A0A1Y2DS20"/>
<keyword evidence="5" id="KW-0813">Transport</keyword>
<evidence type="ECO:0000256" key="12">
    <source>
        <dbReference type="ARBA" id="ARBA00022989"/>
    </source>
</evidence>
<dbReference type="Gene3D" id="3.30.300.30">
    <property type="match status" value="1"/>
</dbReference>
<comment type="catalytic activity">
    <reaction evidence="16">
        <text>a very long-chain fatty acid + ATP + CoA = a very long-chain fatty acyl-CoA + AMP + diphosphate</text>
        <dbReference type="Rhea" id="RHEA:54536"/>
        <dbReference type="ChEBI" id="CHEBI:30616"/>
        <dbReference type="ChEBI" id="CHEBI:33019"/>
        <dbReference type="ChEBI" id="CHEBI:57287"/>
        <dbReference type="ChEBI" id="CHEBI:58950"/>
        <dbReference type="ChEBI" id="CHEBI:138261"/>
        <dbReference type="ChEBI" id="CHEBI:456215"/>
    </reaction>
</comment>
<evidence type="ECO:0000256" key="13">
    <source>
        <dbReference type="ARBA" id="ARBA00023055"/>
    </source>
</evidence>
<evidence type="ECO:0000256" key="5">
    <source>
        <dbReference type="ARBA" id="ARBA00022448"/>
    </source>
</evidence>
<evidence type="ECO:0000256" key="19">
    <source>
        <dbReference type="ARBA" id="ARBA00078285"/>
    </source>
</evidence>
<dbReference type="GO" id="GO:0005324">
    <property type="term" value="F:long-chain fatty acid transmembrane transporter activity"/>
    <property type="evidence" value="ECO:0007669"/>
    <property type="project" value="TreeGrafter"/>
</dbReference>
<evidence type="ECO:0000256" key="15">
    <source>
        <dbReference type="ARBA" id="ARBA00023140"/>
    </source>
</evidence>
<comment type="similarity">
    <text evidence="4">Belongs to the ATP-dependent AMP-binding enzyme family.</text>
</comment>
<evidence type="ECO:0000256" key="1">
    <source>
        <dbReference type="ARBA" id="ARBA00004502"/>
    </source>
</evidence>
<dbReference type="InParanoid" id="A0A1Y2DS20"/>
<evidence type="ECO:0000256" key="9">
    <source>
        <dbReference type="ARBA" id="ARBA00022692"/>
    </source>
</evidence>
<dbReference type="EMBL" id="MCFJ01000010">
    <property type="protein sequence ID" value="ORY61475.1"/>
    <property type="molecule type" value="Genomic_DNA"/>
</dbReference>
<dbReference type="Pfam" id="PF00501">
    <property type="entry name" value="AMP-binding"/>
    <property type="match status" value="1"/>
</dbReference>
<keyword evidence="13" id="KW-0445">Lipid transport</keyword>
<dbReference type="InterPro" id="IPR045851">
    <property type="entry name" value="AMP-bd_C_sf"/>
</dbReference>
<keyword evidence="14" id="KW-0472">Membrane</keyword>
<evidence type="ECO:0000256" key="2">
    <source>
        <dbReference type="ARBA" id="ARBA00004585"/>
    </source>
</evidence>
<dbReference type="SUPFAM" id="SSF56801">
    <property type="entry name" value="Acetyl-CoA synthetase-like"/>
    <property type="match status" value="1"/>
</dbReference>
<evidence type="ECO:0000256" key="11">
    <source>
        <dbReference type="ARBA" id="ARBA00022840"/>
    </source>
</evidence>
<dbReference type="Pfam" id="PF13193">
    <property type="entry name" value="AMP-binding_C"/>
    <property type="match status" value="1"/>
</dbReference>
<gene>
    <name evidence="22" type="ORF">BCR38DRAFT_440303</name>
</gene>
<evidence type="ECO:0000256" key="8">
    <source>
        <dbReference type="ARBA" id="ARBA00022677"/>
    </source>
</evidence>
<feature type="domain" description="AMP-dependent synthetase/ligase" evidence="20">
    <location>
        <begin position="56"/>
        <end position="383"/>
    </location>
</feature>
<dbReference type="AlphaFoldDB" id="A0A1Y2DS20"/>
<dbReference type="InterPro" id="IPR025110">
    <property type="entry name" value="AMP-bd_C"/>
</dbReference>
<dbReference type="GO" id="GO:0005524">
    <property type="term" value="F:ATP binding"/>
    <property type="evidence" value="ECO:0007669"/>
    <property type="project" value="UniProtKB-KW"/>
</dbReference>
<evidence type="ECO:0000313" key="22">
    <source>
        <dbReference type="EMBL" id="ORY61475.1"/>
    </source>
</evidence>
<dbReference type="GO" id="GO:0044539">
    <property type="term" value="P:long-chain fatty acid import into cell"/>
    <property type="evidence" value="ECO:0007669"/>
    <property type="project" value="TreeGrafter"/>
</dbReference>
<dbReference type="Proteomes" id="UP000193689">
    <property type="component" value="Unassembled WGS sequence"/>
</dbReference>
<name>A0A1Y2DS20_9PEZI</name>
<evidence type="ECO:0000256" key="10">
    <source>
        <dbReference type="ARBA" id="ARBA00022741"/>
    </source>
</evidence>
<dbReference type="PANTHER" id="PTHR43107:SF6">
    <property type="entry name" value="ACYL-COA SYNTHETASE FAMILY PROTEIN (CEFD1), PUTATIVE (AFU_ORTHOLOGUE AFUA_6G03630)-RELATED"/>
    <property type="match status" value="1"/>
</dbReference>
<evidence type="ECO:0000256" key="16">
    <source>
        <dbReference type="ARBA" id="ARBA00051585"/>
    </source>
</evidence>
<evidence type="ECO:0000256" key="14">
    <source>
        <dbReference type="ARBA" id="ARBA00023136"/>
    </source>
</evidence>
<protein>
    <recommendedName>
        <fullName evidence="18">Very long-chain fatty acid transport protein</fullName>
    </recommendedName>
    <alternativeName>
        <fullName evidence="19">Very-long-chain acyl-CoA synthetase</fullName>
    </alternativeName>
</protein>
<organism evidence="22 23">
    <name type="scientific">Pseudomassariella vexata</name>
    <dbReference type="NCBI Taxonomy" id="1141098"/>
    <lineage>
        <taxon>Eukaryota</taxon>
        <taxon>Fungi</taxon>
        <taxon>Dikarya</taxon>
        <taxon>Ascomycota</taxon>
        <taxon>Pezizomycotina</taxon>
        <taxon>Sordariomycetes</taxon>
        <taxon>Xylariomycetidae</taxon>
        <taxon>Amphisphaeriales</taxon>
        <taxon>Pseudomassariaceae</taxon>
        <taxon>Pseudomassariella</taxon>
    </lineage>
</organism>
<keyword evidence="11" id="KW-0067">ATP-binding</keyword>
<dbReference type="GeneID" id="63776906"/>
<evidence type="ECO:0000259" key="20">
    <source>
        <dbReference type="Pfam" id="PF00501"/>
    </source>
</evidence>
<evidence type="ECO:0000256" key="18">
    <source>
        <dbReference type="ARBA" id="ARBA00068795"/>
    </source>
</evidence>
<keyword evidence="6" id="KW-1003">Cell membrane</keyword>
<dbReference type="FunFam" id="3.30.300.30:FF:000002">
    <property type="entry name" value="Long-chain fatty acid transport protein 1"/>
    <property type="match status" value="1"/>
</dbReference>
<reference evidence="22 23" key="1">
    <citation type="submission" date="2016-07" db="EMBL/GenBank/DDBJ databases">
        <title>Pervasive Adenine N6-methylation of Active Genes in Fungi.</title>
        <authorList>
            <consortium name="DOE Joint Genome Institute"/>
            <person name="Mondo S.J."/>
            <person name="Dannebaum R.O."/>
            <person name="Kuo R.C."/>
            <person name="Labutti K."/>
            <person name="Haridas S."/>
            <person name="Kuo A."/>
            <person name="Salamov A."/>
            <person name="Ahrendt S.R."/>
            <person name="Lipzen A."/>
            <person name="Sullivan W."/>
            <person name="Andreopoulos W.B."/>
            <person name="Clum A."/>
            <person name="Lindquist E."/>
            <person name="Daum C."/>
            <person name="Ramamoorthy G.K."/>
            <person name="Gryganskyi A."/>
            <person name="Culley D."/>
            <person name="Magnuson J.K."/>
            <person name="James T.Y."/>
            <person name="O'Malley M.A."/>
            <person name="Stajich J.E."/>
            <person name="Spatafora J.W."/>
            <person name="Visel A."/>
            <person name="Grigoriev I.V."/>
        </authorList>
    </citation>
    <scope>NUCLEOTIDE SEQUENCE [LARGE SCALE GENOMIC DNA]</scope>
    <source>
        <strain evidence="22 23">CBS 129021</strain>
    </source>
</reference>
<dbReference type="FunCoup" id="A0A1Y2DS20">
    <property type="interactions" value="123"/>
</dbReference>
<evidence type="ECO:0000256" key="17">
    <source>
        <dbReference type="ARBA" id="ARBA00060276"/>
    </source>
</evidence>
<comment type="function">
    <text evidence="17">Acyl-CoA synthetase required for both the import of long chain fatty acids (LCFAs) (C14-C18) and the activation very long chain fatty acids (VLCFAs) (C20-C26) by esterification of the fatty acids into metabolically active CoA-thioesters for subsequent degradation or incorporation into phospholipids. The transport and fatty acyl-CoA synthetase activities are genetically separable and are thus independent activities. Esterifies VLCFAs in the peroxisome matrix. The VLCFAs are actively transported into peroxisomes by a PXA1-PXA2 heterodimeric transporter in the peroxisomal membrane.</text>
</comment>
<dbReference type="GO" id="GO:0009898">
    <property type="term" value="C:cytoplasmic side of plasma membrane"/>
    <property type="evidence" value="ECO:0007669"/>
    <property type="project" value="TreeGrafter"/>
</dbReference>
<keyword evidence="15" id="KW-0576">Peroxisome</keyword>
<keyword evidence="23" id="KW-1185">Reference proteome</keyword>
<dbReference type="FunFam" id="3.40.50.12780:FF:000019">
    <property type="entry name" value="Long-chain fatty acid transporter"/>
    <property type="match status" value="1"/>
</dbReference>
<evidence type="ECO:0000259" key="21">
    <source>
        <dbReference type="Pfam" id="PF13193"/>
    </source>
</evidence>
<keyword evidence="7" id="KW-0436">Ligase</keyword>
<comment type="caution">
    <text evidence="22">The sequence shown here is derived from an EMBL/GenBank/DDBJ whole genome shotgun (WGS) entry which is preliminary data.</text>
</comment>